<evidence type="ECO:0000256" key="3">
    <source>
        <dbReference type="ARBA" id="ARBA00023163"/>
    </source>
</evidence>
<dbReference type="Pfam" id="PF01381">
    <property type="entry name" value="HTH_3"/>
    <property type="match status" value="1"/>
</dbReference>
<organism evidence="5 6">
    <name type="scientific">Anaeroplasma bactoclasticum</name>
    <dbReference type="NCBI Taxonomy" id="2088"/>
    <lineage>
        <taxon>Bacteria</taxon>
        <taxon>Bacillati</taxon>
        <taxon>Mycoplasmatota</taxon>
        <taxon>Mollicutes</taxon>
        <taxon>Anaeroplasmatales</taxon>
        <taxon>Anaeroplasmataceae</taxon>
        <taxon>Anaeroplasma</taxon>
    </lineage>
</organism>
<gene>
    <name evidence="5" type="ORF">EI71_00709</name>
</gene>
<reference evidence="5 6" key="1">
    <citation type="submission" date="2018-08" db="EMBL/GenBank/DDBJ databases">
        <title>Genomic Encyclopedia of Archaeal and Bacterial Type Strains, Phase II (KMG-II): from individual species to whole genera.</title>
        <authorList>
            <person name="Goeker M."/>
        </authorList>
    </citation>
    <scope>NUCLEOTIDE SEQUENCE [LARGE SCALE GENOMIC DNA]</scope>
    <source>
        <strain evidence="5 6">ATCC 27112</strain>
    </source>
</reference>
<proteinExistence type="predicted"/>
<name>A0A397RZE2_9MOLU</name>
<evidence type="ECO:0000259" key="4">
    <source>
        <dbReference type="PROSITE" id="PS50943"/>
    </source>
</evidence>
<dbReference type="GO" id="GO:0003700">
    <property type="term" value="F:DNA-binding transcription factor activity"/>
    <property type="evidence" value="ECO:0007669"/>
    <property type="project" value="TreeGrafter"/>
</dbReference>
<dbReference type="Proteomes" id="UP000266506">
    <property type="component" value="Unassembled WGS sequence"/>
</dbReference>
<dbReference type="OrthoDB" id="9814553at2"/>
<dbReference type="AlphaFoldDB" id="A0A397RZE2"/>
<dbReference type="RefSeq" id="WP_119015875.1">
    <property type="nucleotide sequence ID" value="NZ_QXEV01000005.1"/>
</dbReference>
<keyword evidence="3" id="KW-0804">Transcription</keyword>
<dbReference type="PANTHER" id="PTHR46797:SF23">
    <property type="entry name" value="HTH-TYPE TRANSCRIPTIONAL REGULATOR SUTR"/>
    <property type="match status" value="1"/>
</dbReference>
<dbReference type="PANTHER" id="PTHR46797">
    <property type="entry name" value="HTH-TYPE TRANSCRIPTIONAL REGULATOR"/>
    <property type="match status" value="1"/>
</dbReference>
<dbReference type="GO" id="GO:0005829">
    <property type="term" value="C:cytosol"/>
    <property type="evidence" value="ECO:0007669"/>
    <property type="project" value="TreeGrafter"/>
</dbReference>
<dbReference type="InterPro" id="IPR050807">
    <property type="entry name" value="TransReg_Diox_bact_type"/>
</dbReference>
<accession>A0A397RZE2</accession>
<dbReference type="GO" id="GO:0003677">
    <property type="term" value="F:DNA binding"/>
    <property type="evidence" value="ECO:0007669"/>
    <property type="project" value="UniProtKB-KW"/>
</dbReference>
<dbReference type="InterPro" id="IPR010982">
    <property type="entry name" value="Lambda_DNA-bd_dom_sf"/>
</dbReference>
<keyword evidence="6" id="KW-1185">Reference proteome</keyword>
<dbReference type="SMART" id="SM00530">
    <property type="entry name" value="HTH_XRE"/>
    <property type="match status" value="1"/>
</dbReference>
<dbReference type="PROSITE" id="PS50943">
    <property type="entry name" value="HTH_CROC1"/>
    <property type="match status" value="1"/>
</dbReference>
<evidence type="ECO:0000313" key="5">
    <source>
        <dbReference type="EMBL" id="RIA77926.1"/>
    </source>
</evidence>
<dbReference type="EMBL" id="QXEV01000005">
    <property type="protein sequence ID" value="RIA77926.1"/>
    <property type="molecule type" value="Genomic_DNA"/>
</dbReference>
<comment type="caution">
    <text evidence="5">The sequence shown here is derived from an EMBL/GenBank/DDBJ whole genome shotgun (WGS) entry which is preliminary data.</text>
</comment>
<dbReference type="SUPFAM" id="SSF47413">
    <property type="entry name" value="lambda repressor-like DNA-binding domains"/>
    <property type="match status" value="1"/>
</dbReference>
<evidence type="ECO:0000256" key="2">
    <source>
        <dbReference type="ARBA" id="ARBA00023125"/>
    </source>
</evidence>
<protein>
    <submittedName>
        <fullName evidence="5">Helix-turn-helix protein</fullName>
    </submittedName>
</protein>
<dbReference type="Gene3D" id="1.10.260.40">
    <property type="entry name" value="lambda repressor-like DNA-binding domains"/>
    <property type="match status" value="1"/>
</dbReference>
<evidence type="ECO:0000256" key="1">
    <source>
        <dbReference type="ARBA" id="ARBA00023015"/>
    </source>
</evidence>
<keyword evidence="2" id="KW-0238">DNA-binding</keyword>
<dbReference type="InterPro" id="IPR001387">
    <property type="entry name" value="Cro/C1-type_HTH"/>
</dbReference>
<feature type="domain" description="HTH cro/C1-type" evidence="4">
    <location>
        <begin position="13"/>
        <end position="67"/>
    </location>
</feature>
<evidence type="ECO:0000313" key="6">
    <source>
        <dbReference type="Proteomes" id="UP000266506"/>
    </source>
</evidence>
<sequence>MAIEKPIEIGNRIKELRSLKGLSQEELANNCGLDRTYINAVEKGKRNITLVSLKRITESLNITFKNFFDENYIYPTADANKVFLISCDTDNYNKTMINGVKVSDIDKYFSENDAENIKKFADNGLIYIWGTSSGNTSKFRELNINDVCVFSKQKKIIGTSTLLYKCESTKFSKKFWKNKKNPDFIWPNIFIMSKPIELNIDAYKLLEAGKYKKTFVQGFTIPRGKHNVLIKQYLEEKLKIN</sequence>
<dbReference type="CDD" id="cd00093">
    <property type="entry name" value="HTH_XRE"/>
    <property type="match status" value="1"/>
</dbReference>
<dbReference type="InParanoid" id="A0A397RZE2"/>
<keyword evidence="1" id="KW-0805">Transcription regulation</keyword>